<evidence type="ECO:0000313" key="3">
    <source>
        <dbReference type="Proteomes" id="UP001293254"/>
    </source>
</evidence>
<evidence type="ECO:0000313" key="2">
    <source>
        <dbReference type="EMBL" id="KAK4421740.1"/>
    </source>
</evidence>
<accession>A0AAE1Y125</accession>
<dbReference type="Proteomes" id="UP001293254">
    <property type="component" value="Unassembled WGS sequence"/>
</dbReference>
<reference evidence="2" key="2">
    <citation type="journal article" date="2024" name="Plant">
        <title>Genomic evolution and insights into agronomic trait innovations of Sesamum species.</title>
        <authorList>
            <person name="Miao H."/>
            <person name="Wang L."/>
            <person name="Qu L."/>
            <person name="Liu H."/>
            <person name="Sun Y."/>
            <person name="Le M."/>
            <person name="Wang Q."/>
            <person name="Wei S."/>
            <person name="Zheng Y."/>
            <person name="Lin W."/>
            <person name="Duan Y."/>
            <person name="Cao H."/>
            <person name="Xiong S."/>
            <person name="Wang X."/>
            <person name="Wei L."/>
            <person name="Li C."/>
            <person name="Ma Q."/>
            <person name="Ju M."/>
            <person name="Zhao R."/>
            <person name="Li G."/>
            <person name="Mu C."/>
            <person name="Tian Q."/>
            <person name="Mei H."/>
            <person name="Zhang T."/>
            <person name="Gao T."/>
            <person name="Zhang H."/>
        </authorList>
    </citation>
    <scope>NUCLEOTIDE SEQUENCE</scope>
    <source>
        <strain evidence="2">3651</strain>
    </source>
</reference>
<reference evidence="2" key="1">
    <citation type="submission" date="2020-06" db="EMBL/GenBank/DDBJ databases">
        <authorList>
            <person name="Li T."/>
            <person name="Hu X."/>
            <person name="Zhang T."/>
            <person name="Song X."/>
            <person name="Zhang H."/>
            <person name="Dai N."/>
            <person name="Sheng W."/>
            <person name="Hou X."/>
            <person name="Wei L."/>
        </authorList>
    </citation>
    <scope>NUCLEOTIDE SEQUENCE</scope>
    <source>
        <strain evidence="2">3651</strain>
        <tissue evidence="2">Leaf</tissue>
    </source>
</reference>
<organism evidence="2 3">
    <name type="scientific">Sesamum alatum</name>
    <dbReference type="NCBI Taxonomy" id="300844"/>
    <lineage>
        <taxon>Eukaryota</taxon>
        <taxon>Viridiplantae</taxon>
        <taxon>Streptophyta</taxon>
        <taxon>Embryophyta</taxon>
        <taxon>Tracheophyta</taxon>
        <taxon>Spermatophyta</taxon>
        <taxon>Magnoliopsida</taxon>
        <taxon>eudicotyledons</taxon>
        <taxon>Gunneridae</taxon>
        <taxon>Pentapetalae</taxon>
        <taxon>asterids</taxon>
        <taxon>lamiids</taxon>
        <taxon>Lamiales</taxon>
        <taxon>Pedaliaceae</taxon>
        <taxon>Sesamum</taxon>
    </lineage>
</organism>
<comment type="caution">
    <text evidence="2">The sequence shown here is derived from an EMBL/GenBank/DDBJ whole genome shotgun (WGS) entry which is preliminary data.</text>
</comment>
<proteinExistence type="predicted"/>
<evidence type="ECO:0000256" key="1">
    <source>
        <dbReference type="SAM" id="MobiDB-lite"/>
    </source>
</evidence>
<dbReference type="AlphaFoldDB" id="A0AAE1Y125"/>
<sequence>MDPTAGLEDLNKALKLTDNEENREAMSREVWSSDMDDTGHYRRFPHARVSHLSALESDHTPLILNNEHGRRSQPCDRGRRVCRFEAMWLHDDECKKVVSDAWLASLGSDHTESLLDLPVASLIDHDRNESNSDMISELFHPLDSTLILAIPLGHSGTEDKLIWHSVLRRRFMVKSAHHLALTLSEKDAPFLSS</sequence>
<feature type="region of interest" description="Disordered" evidence="1">
    <location>
        <begin position="1"/>
        <end position="28"/>
    </location>
</feature>
<dbReference type="EMBL" id="JACGWO010000008">
    <property type="protein sequence ID" value="KAK4421740.1"/>
    <property type="molecule type" value="Genomic_DNA"/>
</dbReference>
<keyword evidence="3" id="KW-1185">Reference proteome</keyword>
<name>A0AAE1Y125_9LAMI</name>
<feature type="compositionally biased region" description="Basic and acidic residues" evidence="1">
    <location>
        <begin position="9"/>
        <end position="27"/>
    </location>
</feature>
<gene>
    <name evidence="2" type="ORF">Salat_2124600</name>
</gene>
<protein>
    <submittedName>
        <fullName evidence="2">Uncharacterized protein</fullName>
    </submittedName>
</protein>